<sequence length="118" mass="13646">MNPKLLHILQHTLGLDQYGRGTFYRNHFVTGEGSKDHADCMALVDLGFMAVRRNHPLSGGDDCFWATEEGKRAVVTESPAPPKLSRSKQRYLDFLAYDGSMTFMEYIRWRDYRDRRSA</sequence>
<dbReference type="KEGG" id="rlt:Rleg2_2467"/>
<dbReference type="EMBL" id="CP001191">
    <property type="protein sequence ID" value="ACI55741.1"/>
    <property type="molecule type" value="Genomic_DNA"/>
</dbReference>
<dbReference type="Proteomes" id="UP000008330">
    <property type="component" value="Chromosome"/>
</dbReference>
<reference evidence="1 2" key="1">
    <citation type="journal article" date="2010" name="Stand. Genomic Sci.">
        <title>Complete genome sequence of Rhizobium leguminosarum bv trifolii strain WSM2304, an effective microsymbiont of the South American clover Trifolium polymorphum.</title>
        <authorList>
            <person name="Reeve W."/>
            <person name="O'Hara G."/>
            <person name="Chain P."/>
            <person name="Ardley J."/>
            <person name="Brau L."/>
            <person name="Nandesena K."/>
            <person name="Tiwari R."/>
            <person name="Malfatti S."/>
            <person name="Kiss H."/>
            <person name="Lapidus A."/>
            <person name="Copeland A."/>
            <person name="Nolan M."/>
            <person name="Land M."/>
            <person name="Ivanova N."/>
            <person name="Mavromatis K."/>
            <person name="Markowitz V."/>
            <person name="Kyrpides N."/>
            <person name="Melino V."/>
            <person name="Denton M."/>
            <person name="Yates R."/>
            <person name="Howieson J."/>
        </authorList>
    </citation>
    <scope>NUCLEOTIDE SEQUENCE [LARGE SCALE GENOMIC DNA]</scope>
    <source>
        <strain evidence="1 2">WSM2304</strain>
    </source>
</reference>
<evidence type="ECO:0000313" key="1">
    <source>
        <dbReference type="EMBL" id="ACI55741.1"/>
    </source>
</evidence>
<accession>A0ABF7QNP9</accession>
<keyword evidence="2" id="KW-1185">Reference proteome</keyword>
<gene>
    <name evidence="1" type="ordered locus">Rleg2_2467</name>
</gene>
<dbReference type="AlphaFoldDB" id="A0ABF7QNP9"/>
<protein>
    <submittedName>
        <fullName evidence="1">Uncharacterized protein</fullName>
    </submittedName>
</protein>
<evidence type="ECO:0000313" key="2">
    <source>
        <dbReference type="Proteomes" id="UP000008330"/>
    </source>
</evidence>
<proteinExistence type="predicted"/>
<name>A0ABF7QNP9_RHILW</name>
<dbReference type="RefSeq" id="WP_012558265.1">
    <property type="nucleotide sequence ID" value="NC_011369.1"/>
</dbReference>
<organism evidence="1 2">
    <name type="scientific">Rhizobium leguminosarum bv. trifolii (strain WSM2304)</name>
    <dbReference type="NCBI Taxonomy" id="395492"/>
    <lineage>
        <taxon>Bacteria</taxon>
        <taxon>Pseudomonadati</taxon>
        <taxon>Pseudomonadota</taxon>
        <taxon>Alphaproteobacteria</taxon>
        <taxon>Hyphomicrobiales</taxon>
        <taxon>Rhizobiaceae</taxon>
        <taxon>Rhizobium/Agrobacterium group</taxon>
        <taxon>Rhizobium</taxon>
    </lineage>
</organism>